<dbReference type="InterPro" id="IPR001985">
    <property type="entry name" value="S-AdoMet_decarboxylase_euk"/>
</dbReference>
<comment type="caution">
    <text evidence="15">The sequence shown here is derived from an EMBL/GenBank/DDBJ whole genome shotgun (WGS) entry which is preliminary data.</text>
</comment>
<keyword evidence="13" id="KW-0670">Pyruvate</keyword>
<dbReference type="InterPro" id="IPR018166">
    <property type="entry name" value="S-AdoMet_deCO2ase_CS"/>
</dbReference>
<evidence type="ECO:0000256" key="2">
    <source>
        <dbReference type="ARBA" id="ARBA00004911"/>
    </source>
</evidence>
<dbReference type="GO" id="GO:0008295">
    <property type="term" value="P:spermidine biosynthetic process"/>
    <property type="evidence" value="ECO:0007669"/>
    <property type="project" value="UniProtKB-KW"/>
</dbReference>
<evidence type="ECO:0000256" key="5">
    <source>
        <dbReference type="ARBA" id="ARBA00022691"/>
    </source>
</evidence>
<keyword evidence="5" id="KW-0949">S-adenosyl-L-methionine</keyword>
<feature type="compositionally biased region" description="Basic and acidic residues" evidence="14">
    <location>
        <begin position="388"/>
        <end position="404"/>
    </location>
</feature>
<dbReference type="GO" id="GO:0005829">
    <property type="term" value="C:cytosol"/>
    <property type="evidence" value="ECO:0007669"/>
    <property type="project" value="TreeGrafter"/>
</dbReference>
<dbReference type="InterPro" id="IPR016067">
    <property type="entry name" value="S-AdoMet_deCO2ase_core"/>
</dbReference>
<reference evidence="15 17" key="1">
    <citation type="journal article" date="2024" name="Science">
        <title>Giant polyketide synthase enzymes in the biosynthesis of giant marine polyether toxins.</title>
        <authorList>
            <person name="Fallon T.R."/>
            <person name="Shende V.V."/>
            <person name="Wierzbicki I.H."/>
            <person name="Pendleton A.L."/>
            <person name="Watervoot N.F."/>
            <person name="Auber R.P."/>
            <person name="Gonzalez D.J."/>
            <person name="Wisecaver J.H."/>
            <person name="Moore B.S."/>
        </authorList>
    </citation>
    <scope>NUCLEOTIDE SEQUENCE [LARGE SCALE GENOMIC DNA]</scope>
    <source>
        <strain evidence="15 17">12B1</strain>
    </source>
</reference>
<protein>
    <recommendedName>
        <fullName evidence="4">adenosylmethionine decarboxylase</fullName>
        <ecNumber evidence="4">4.1.1.50</ecNumber>
    </recommendedName>
</protein>
<dbReference type="Proteomes" id="UP001515480">
    <property type="component" value="Unassembled WGS sequence"/>
</dbReference>
<dbReference type="PANTHER" id="PTHR11570:SF0">
    <property type="entry name" value="S-ADENOSYLMETHIONINE DECARBOXYLASE PROENZYME"/>
    <property type="match status" value="1"/>
</dbReference>
<evidence type="ECO:0000256" key="6">
    <source>
        <dbReference type="ARBA" id="ARBA00022793"/>
    </source>
</evidence>
<accession>A0AB34J494</accession>
<name>A0AB34J494_PRYPA</name>
<dbReference type="EC" id="4.1.1.50" evidence="4"/>
<evidence type="ECO:0000313" key="15">
    <source>
        <dbReference type="EMBL" id="KAL1511781.1"/>
    </source>
</evidence>
<dbReference type="InterPro" id="IPR048283">
    <property type="entry name" value="AdoMetDC-like"/>
</dbReference>
<evidence type="ECO:0000256" key="11">
    <source>
        <dbReference type="ARBA" id="ARBA00023239"/>
    </source>
</evidence>
<dbReference type="PANTHER" id="PTHR11570">
    <property type="entry name" value="S-ADENOSYLMETHIONINE DECARBOXYLASE"/>
    <property type="match status" value="1"/>
</dbReference>
<organism evidence="15 17">
    <name type="scientific">Prymnesium parvum</name>
    <name type="common">Toxic golden alga</name>
    <dbReference type="NCBI Taxonomy" id="97485"/>
    <lineage>
        <taxon>Eukaryota</taxon>
        <taxon>Haptista</taxon>
        <taxon>Haptophyta</taxon>
        <taxon>Prymnesiophyceae</taxon>
        <taxon>Prymnesiales</taxon>
        <taxon>Prymnesiaceae</taxon>
        <taxon>Prymnesium</taxon>
    </lineage>
</organism>
<gene>
    <name evidence="15" type="ORF">AB1Y20_005067</name>
    <name evidence="16" type="ORF">AB1Y20_005072</name>
</gene>
<dbReference type="SUPFAM" id="SSF56276">
    <property type="entry name" value="S-adenosylmethionine decarboxylase"/>
    <property type="match status" value="1"/>
</dbReference>
<keyword evidence="7" id="KW-0068">Autocatalytic cleavage</keyword>
<comment type="cofactor">
    <cofactor evidence="1">
        <name>pyruvate</name>
        <dbReference type="ChEBI" id="CHEBI:15361"/>
    </cofactor>
</comment>
<dbReference type="AlphaFoldDB" id="A0AB34J494"/>
<keyword evidence="12" id="KW-0704">Schiff base</keyword>
<keyword evidence="6" id="KW-0210">Decarboxylase</keyword>
<dbReference type="Gene3D" id="3.60.90.10">
    <property type="entry name" value="S-adenosylmethionine decarboxylase"/>
    <property type="match status" value="1"/>
</dbReference>
<evidence type="ECO:0000256" key="8">
    <source>
        <dbReference type="ARBA" id="ARBA00023066"/>
    </source>
</evidence>
<evidence type="ECO:0000256" key="10">
    <source>
        <dbReference type="ARBA" id="ARBA00023145"/>
    </source>
</evidence>
<dbReference type="GO" id="GO:0004014">
    <property type="term" value="F:adenosylmethionine decarboxylase activity"/>
    <property type="evidence" value="ECO:0007669"/>
    <property type="project" value="UniProtKB-EC"/>
</dbReference>
<keyword evidence="11" id="KW-0456">Lyase</keyword>
<keyword evidence="17" id="KW-1185">Reference proteome</keyword>
<evidence type="ECO:0000256" key="9">
    <source>
        <dbReference type="ARBA" id="ARBA00023115"/>
    </source>
</evidence>
<proteinExistence type="inferred from homology"/>
<evidence type="ECO:0000256" key="7">
    <source>
        <dbReference type="ARBA" id="ARBA00022813"/>
    </source>
</evidence>
<comment type="similarity">
    <text evidence="3">Belongs to the eukaryotic AdoMetDC family.</text>
</comment>
<keyword evidence="10" id="KW-0865">Zymogen</keyword>
<evidence type="ECO:0000256" key="1">
    <source>
        <dbReference type="ARBA" id="ARBA00001928"/>
    </source>
</evidence>
<evidence type="ECO:0000313" key="16">
    <source>
        <dbReference type="EMBL" id="KAL1511786.1"/>
    </source>
</evidence>
<evidence type="ECO:0000256" key="12">
    <source>
        <dbReference type="ARBA" id="ARBA00023270"/>
    </source>
</evidence>
<dbReference type="GO" id="GO:0006597">
    <property type="term" value="P:spermine biosynthetic process"/>
    <property type="evidence" value="ECO:0007669"/>
    <property type="project" value="InterPro"/>
</dbReference>
<evidence type="ECO:0000256" key="13">
    <source>
        <dbReference type="ARBA" id="ARBA00023317"/>
    </source>
</evidence>
<dbReference type="Pfam" id="PF01536">
    <property type="entry name" value="SAM_decarbox"/>
    <property type="match status" value="1"/>
</dbReference>
<evidence type="ECO:0000256" key="3">
    <source>
        <dbReference type="ARBA" id="ARBA00008466"/>
    </source>
</evidence>
<evidence type="ECO:0000313" key="17">
    <source>
        <dbReference type="Proteomes" id="UP001515480"/>
    </source>
</evidence>
<feature type="compositionally biased region" description="Polar residues" evidence="14">
    <location>
        <begin position="354"/>
        <end position="373"/>
    </location>
</feature>
<evidence type="ECO:0000256" key="4">
    <source>
        <dbReference type="ARBA" id="ARBA00012357"/>
    </source>
</evidence>
<sequence length="404" mass="44190">MAPPILPDVATPPPEGGFVFEGPEKKLEVFFSTGAHSDGFRRYGQSTWSDILVAASCSILHCEANQHFDAYLLSESSLFVYPNRVILKTCGTTGLLLVLPKLLTLAKSLGVVIEHVHYGHYRYKFPEQQFFPHGSFEQEEEYLTQIFGSVESRVLGPSDGRCWYALCTRQQLPEPRPPPSTRDGDDLFEVAMEGLSSSVCKQFVEASHPGLSGAPLAQHMTAISGIGALLPGVTIDDWAFEPCGYSMNGLRGAFYYTIHITPEEGFSYASFETNDPQYRDPKWVEAITSVFQPSVLTVTLTTREESKCELPSYSLSDFERSSCETASFGAGVTMCCTNFHAEVRSVRKRKGSPAPSSSTELTVSDSEGVNSELGSEHGSDGSSVNGEVDVREDVREDAVAVRAC</sequence>
<evidence type="ECO:0000256" key="14">
    <source>
        <dbReference type="SAM" id="MobiDB-lite"/>
    </source>
</evidence>
<dbReference type="NCBIfam" id="TIGR00535">
    <property type="entry name" value="SAM_DCase"/>
    <property type="match status" value="1"/>
</dbReference>
<keyword evidence="9" id="KW-0620">Polyamine biosynthesis</keyword>
<comment type="pathway">
    <text evidence="2">Amine and polyamine biosynthesis; S-adenosylmethioninamine biosynthesis; S-adenosylmethioninamine from S-adenosyl-L-methionine: step 1/1.</text>
</comment>
<dbReference type="PROSITE" id="PS01336">
    <property type="entry name" value="ADOMETDC"/>
    <property type="match status" value="1"/>
</dbReference>
<feature type="region of interest" description="Disordered" evidence="14">
    <location>
        <begin position="347"/>
        <end position="404"/>
    </location>
</feature>
<dbReference type="EMBL" id="JBGBPQ010000013">
    <property type="protein sequence ID" value="KAL1511781.1"/>
    <property type="molecule type" value="Genomic_DNA"/>
</dbReference>
<dbReference type="EMBL" id="JBGBPQ010000013">
    <property type="protein sequence ID" value="KAL1511786.1"/>
    <property type="molecule type" value="Genomic_DNA"/>
</dbReference>
<keyword evidence="8" id="KW-0745">Spermidine biosynthesis</keyword>